<feature type="binding site" evidence="9">
    <location>
        <position position="36"/>
    </location>
    <ligand>
        <name>(2R)-3-phosphoglycerate</name>
        <dbReference type="ChEBI" id="CHEBI:58272"/>
    </ligand>
</feature>
<accession>A0ABD5THQ4</accession>
<evidence type="ECO:0000256" key="4">
    <source>
        <dbReference type="ARBA" id="ARBA00022679"/>
    </source>
</evidence>
<feature type="binding site" evidence="8">
    <location>
        <position position="156"/>
    </location>
    <ligand>
        <name>substrate</name>
    </ligand>
</feature>
<dbReference type="PANTHER" id="PTHR11406:SF23">
    <property type="entry name" value="PHOSPHOGLYCERATE KINASE 1, CHLOROPLASTIC-RELATED"/>
    <property type="match status" value="1"/>
</dbReference>
<evidence type="ECO:0000256" key="7">
    <source>
        <dbReference type="ARBA" id="ARBA00022840"/>
    </source>
</evidence>
<keyword evidence="6 8" id="KW-0418">Kinase</keyword>
<dbReference type="InterPro" id="IPR015911">
    <property type="entry name" value="Phosphoglycerate_kinase_CS"/>
</dbReference>
<feature type="binding site" evidence="9">
    <location>
        <position position="116"/>
    </location>
    <ligand>
        <name>(2R)-3-phosphoglycerate</name>
        <dbReference type="ChEBI" id="CHEBI:58272"/>
    </ligand>
</feature>
<dbReference type="GeneID" id="81210713"/>
<feature type="binding site" evidence="8 10">
    <location>
        <begin position="357"/>
        <end position="360"/>
    </location>
    <ligand>
        <name>ATP</name>
        <dbReference type="ChEBI" id="CHEBI:30616"/>
    </ligand>
</feature>
<comment type="catalytic activity">
    <reaction evidence="1 8 11">
        <text>(2R)-3-phosphoglycerate + ATP = (2R)-3-phospho-glyceroyl phosphate + ADP</text>
        <dbReference type="Rhea" id="RHEA:14801"/>
        <dbReference type="ChEBI" id="CHEBI:30616"/>
        <dbReference type="ChEBI" id="CHEBI:57604"/>
        <dbReference type="ChEBI" id="CHEBI:58272"/>
        <dbReference type="ChEBI" id="CHEBI:456216"/>
        <dbReference type="EC" id="2.7.2.3"/>
    </reaction>
</comment>
<reference evidence="12 13" key="1">
    <citation type="journal article" date="2019" name="Int. J. Syst. Evol. Microbiol.">
        <title>The Global Catalogue of Microorganisms (GCM) 10K type strain sequencing project: providing services to taxonomists for standard genome sequencing and annotation.</title>
        <authorList>
            <consortium name="The Broad Institute Genomics Platform"/>
            <consortium name="The Broad Institute Genome Sequencing Center for Infectious Disease"/>
            <person name="Wu L."/>
            <person name="Ma J."/>
        </authorList>
    </citation>
    <scope>NUCLEOTIDE SEQUENCE [LARGE SCALE GENOMIC DNA]</scope>
    <source>
        <strain evidence="12 13">SYNS20</strain>
    </source>
</reference>
<protein>
    <recommendedName>
        <fullName evidence="3 8">Phosphoglycerate kinase</fullName>
        <ecNumber evidence="2 8">2.7.2.3</ecNumber>
    </recommendedName>
</protein>
<feature type="binding site" evidence="8 10">
    <location>
        <position position="331"/>
    </location>
    <ligand>
        <name>ATP</name>
        <dbReference type="ChEBI" id="CHEBI:30616"/>
    </ligand>
</feature>
<evidence type="ECO:0000313" key="13">
    <source>
        <dbReference type="Proteomes" id="UP001596443"/>
    </source>
</evidence>
<feature type="binding site" evidence="9">
    <location>
        <position position="156"/>
    </location>
    <ligand>
        <name>(2R)-3-phosphoglycerate</name>
        <dbReference type="ChEBI" id="CHEBI:58272"/>
    </ligand>
</feature>
<comment type="subunit">
    <text evidence="8">Monomer.</text>
</comment>
<evidence type="ECO:0000256" key="5">
    <source>
        <dbReference type="ARBA" id="ARBA00022741"/>
    </source>
</evidence>
<dbReference type="Gene3D" id="3.40.50.1260">
    <property type="entry name" value="Phosphoglycerate kinase, N-terminal domain"/>
    <property type="match status" value="2"/>
</dbReference>
<organism evidence="12 13">
    <name type="scientific">Halobaculum halobium</name>
    <dbReference type="NCBI Taxonomy" id="3032281"/>
    <lineage>
        <taxon>Archaea</taxon>
        <taxon>Methanobacteriati</taxon>
        <taxon>Methanobacteriota</taxon>
        <taxon>Stenosarchaea group</taxon>
        <taxon>Halobacteria</taxon>
        <taxon>Halobacteriales</taxon>
        <taxon>Haloferacaceae</taxon>
        <taxon>Halobaculum</taxon>
    </lineage>
</organism>
<dbReference type="PIRSF" id="PIRSF000724">
    <property type="entry name" value="Pgk"/>
    <property type="match status" value="1"/>
</dbReference>
<dbReference type="GO" id="GO:0006096">
    <property type="term" value="P:glycolytic process"/>
    <property type="evidence" value="ECO:0007669"/>
    <property type="project" value="UniProtKB-UniRule"/>
</dbReference>
<dbReference type="PROSITE" id="PS00111">
    <property type="entry name" value="PGLYCERATE_KINASE"/>
    <property type="match status" value="1"/>
</dbReference>
<dbReference type="AlphaFoldDB" id="A0ABD5THQ4"/>
<dbReference type="SUPFAM" id="SSF53748">
    <property type="entry name" value="Phosphoglycerate kinase"/>
    <property type="match status" value="1"/>
</dbReference>
<feature type="binding site" evidence="8 9">
    <location>
        <begin position="59"/>
        <end position="62"/>
    </location>
    <ligand>
        <name>substrate</name>
    </ligand>
</feature>
<evidence type="ECO:0000256" key="6">
    <source>
        <dbReference type="ARBA" id="ARBA00022777"/>
    </source>
</evidence>
<evidence type="ECO:0000256" key="11">
    <source>
        <dbReference type="RuleBase" id="RU000532"/>
    </source>
</evidence>
<feature type="binding site" evidence="8 9">
    <location>
        <begin position="21"/>
        <end position="23"/>
    </location>
    <ligand>
        <name>substrate</name>
    </ligand>
</feature>
<comment type="similarity">
    <text evidence="8 11">Belongs to the phosphoglycerate kinase family.</text>
</comment>
<keyword evidence="4 8" id="KW-0808">Transferase</keyword>
<comment type="caution">
    <text evidence="8">Lacks conserved residue(s) required for the propagation of feature annotation.</text>
</comment>
<evidence type="ECO:0000256" key="1">
    <source>
        <dbReference type="ARBA" id="ARBA00000642"/>
    </source>
</evidence>
<keyword evidence="8" id="KW-0324">Glycolysis</keyword>
<feature type="binding site" evidence="8">
    <location>
        <position position="36"/>
    </location>
    <ligand>
        <name>substrate</name>
    </ligand>
</feature>
<dbReference type="PANTHER" id="PTHR11406">
    <property type="entry name" value="PHOSPHOGLYCERATE KINASE"/>
    <property type="match status" value="1"/>
</dbReference>
<evidence type="ECO:0000256" key="10">
    <source>
        <dbReference type="PIRSR" id="PIRSR000724-2"/>
    </source>
</evidence>
<keyword evidence="5 8" id="KW-0547">Nucleotide-binding</keyword>
<dbReference type="PRINTS" id="PR00477">
    <property type="entry name" value="PHGLYCKINASE"/>
</dbReference>
<dbReference type="EMBL" id="JBHSWX010000012">
    <property type="protein sequence ID" value="MFC6787583.1"/>
    <property type="molecule type" value="Genomic_DNA"/>
</dbReference>
<proteinExistence type="inferred from homology"/>
<keyword evidence="8" id="KW-0963">Cytoplasm</keyword>
<dbReference type="RefSeq" id="WP_284061733.1">
    <property type="nucleotide sequence ID" value="NZ_CP126158.1"/>
</dbReference>
<dbReference type="GO" id="GO:0004618">
    <property type="term" value="F:phosphoglycerate kinase activity"/>
    <property type="evidence" value="ECO:0007669"/>
    <property type="project" value="UniProtKB-UniRule"/>
</dbReference>
<comment type="caution">
    <text evidence="12">The sequence shown here is derived from an EMBL/GenBank/DDBJ whole genome shotgun (WGS) entry which is preliminary data.</text>
</comment>
<comment type="subcellular location">
    <subcellularLocation>
        <location evidence="8">Cytoplasm</location>
    </subcellularLocation>
</comment>
<dbReference type="InterPro" id="IPR015824">
    <property type="entry name" value="Phosphoglycerate_kinase_N"/>
</dbReference>
<gene>
    <name evidence="8" type="primary">pgk</name>
    <name evidence="12" type="ORF">ACFQFD_16715</name>
</gene>
<feature type="binding site" evidence="8">
    <location>
        <position position="116"/>
    </location>
    <ligand>
        <name>substrate</name>
    </ligand>
</feature>
<evidence type="ECO:0000256" key="8">
    <source>
        <dbReference type="HAMAP-Rule" id="MF_00145"/>
    </source>
</evidence>
<evidence type="ECO:0000256" key="9">
    <source>
        <dbReference type="PIRSR" id="PIRSR000724-1"/>
    </source>
</evidence>
<dbReference type="GO" id="GO:0005524">
    <property type="term" value="F:ATP binding"/>
    <property type="evidence" value="ECO:0007669"/>
    <property type="project" value="UniProtKB-KW"/>
</dbReference>
<dbReference type="InterPro" id="IPR036043">
    <property type="entry name" value="Phosphoglycerate_kinase_sf"/>
</dbReference>
<dbReference type="HAMAP" id="MF_00145">
    <property type="entry name" value="Phosphoglyc_kinase"/>
    <property type="match status" value="1"/>
</dbReference>
<comment type="pathway">
    <text evidence="8">Carbohydrate degradation; glycolysis; pyruvate from D-glyceraldehyde 3-phosphate: step 2/5.</text>
</comment>
<evidence type="ECO:0000256" key="3">
    <source>
        <dbReference type="ARBA" id="ARBA00016471"/>
    </source>
</evidence>
<keyword evidence="7 8" id="KW-0067">ATP-binding</keyword>
<evidence type="ECO:0000313" key="12">
    <source>
        <dbReference type="EMBL" id="MFC6787583.1"/>
    </source>
</evidence>
<name>A0ABD5THQ4_9EURY</name>
<dbReference type="GO" id="GO:0005737">
    <property type="term" value="C:cytoplasm"/>
    <property type="evidence" value="ECO:0007669"/>
    <property type="project" value="UniProtKB-SubCell"/>
</dbReference>
<sequence>MSTFRTLDDLPAEQRVLVRLDLNSPVEDGVVQDNRRFSRHAETVAELAEAGHRVALMAHQGRPGRDTFLSLEQHADILTEHAGVDVDFVADTFGDDALAAVRDLDAGDVLLLENTRMTDDELPEKEPEEHADSDFVETLAPEFDAYVNDAYSAAHRKHASLVGFPLRLPSYAGRVMQTEYEANTAIAEREFDGDVTMVVGGTKATDVIGVMEALDEKVDRFLLGGVAGELFLRAAGYPVGEDVETDLFDGQWGANEETIRSVLDERRDQVTLATDLAFEGADGARDEVAVGDLIEKTQSFLDIGSGTVAEYVPVIRDSEAVFVKGALGVFEDERFSVGTVGVLEAIADTDCFSVVGGGDTSRAITMYGMSEDDFSHVSIAGGAYIRALTGEPLPAIELLVSSAEGEIAD</sequence>
<keyword evidence="13" id="KW-1185">Reference proteome</keyword>
<dbReference type="Pfam" id="PF00162">
    <property type="entry name" value="PGK"/>
    <property type="match status" value="1"/>
</dbReference>
<dbReference type="EC" id="2.7.2.3" evidence="2 8"/>
<dbReference type="Proteomes" id="UP001596443">
    <property type="component" value="Unassembled WGS sequence"/>
</dbReference>
<evidence type="ECO:0000256" key="2">
    <source>
        <dbReference type="ARBA" id="ARBA00013061"/>
    </source>
</evidence>
<dbReference type="InterPro" id="IPR001576">
    <property type="entry name" value="Phosphoglycerate_kinase"/>
</dbReference>